<dbReference type="EMBL" id="FNPE01000008">
    <property type="protein sequence ID" value="SDY85160.1"/>
    <property type="molecule type" value="Genomic_DNA"/>
</dbReference>
<keyword evidence="4" id="KW-1185">Reference proteome</keyword>
<dbReference type="RefSeq" id="WP_065345237.1">
    <property type="nucleotide sequence ID" value="NZ_CP065749.1"/>
</dbReference>
<evidence type="ECO:0000313" key="4">
    <source>
        <dbReference type="Proteomes" id="UP000595064"/>
    </source>
</evidence>
<gene>
    <name evidence="1" type="ORF">I6G47_32345</name>
    <name evidence="2" type="ORF">SAMN05421547_108221</name>
</gene>
<evidence type="ECO:0000313" key="1">
    <source>
        <dbReference type="EMBL" id="QPS84845.1"/>
    </source>
</evidence>
<dbReference type="AlphaFoldDB" id="A0A1H3N920"/>
<reference evidence="1 4" key="2">
    <citation type="submission" date="2020-12" db="EMBL/GenBank/DDBJ databases">
        <title>FDA dAtabase for Regulatory Grade micrObial Sequences (FDA-ARGOS): Supporting development and validation of Infectious Disease Dx tests.</title>
        <authorList>
            <person name="Sproer C."/>
            <person name="Gronow S."/>
            <person name="Severitt S."/>
            <person name="Schroder I."/>
            <person name="Tallon L."/>
            <person name="Sadzewicz L."/>
            <person name="Zhao X."/>
            <person name="Boylan J."/>
            <person name="Ott S."/>
            <person name="Bowen H."/>
            <person name="Vavikolanu K."/>
            <person name="Mehta A."/>
            <person name="Aluvathingal J."/>
            <person name="Nadendla S."/>
            <person name="Lowell S."/>
            <person name="Myers T."/>
            <person name="Yan Y."/>
            <person name="Sichtig H."/>
        </authorList>
    </citation>
    <scope>NUCLEOTIDE SEQUENCE [LARGE SCALE GENOMIC DNA]</scope>
    <source>
        <strain evidence="1 4">FDAARGOS_890</strain>
        <plasmid evidence="1 4">unnamed</plasmid>
    </source>
</reference>
<protein>
    <submittedName>
        <fullName evidence="2">Uncharacterized protein</fullName>
    </submittedName>
</protein>
<dbReference type="Proteomes" id="UP000183417">
    <property type="component" value="Unassembled WGS sequence"/>
</dbReference>
<organism evidence="2 3">
    <name type="scientific">Delftia lacustris</name>
    <dbReference type="NCBI Taxonomy" id="558537"/>
    <lineage>
        <taxon>Bacteria</taxon>
        <taxon>Pseudomonadati</taxon>
        <taxon>Pseudomonadota</taxon>
        <taxon>Betaproteobacteria</taxon>
        <taxon>Burkholderiales</taxon>
        <taxon>Comamonadaceae</taxon>
        <taxon>Delftia</taxon>
    </lineage>
</organism>
<reference evidence="2 3" key="1">
    <citation type="submission" date="2016-10" db="EMBL/GenBank/DDBJ databases">
        <authorList>
            <person name="de Groot N.N."/>
        </authorList>
    </citation>
    <scope>NUCLEOTIDE SEQUENCE [LARGE SCALE GENOMIC DNA]</scope>
    <source>
        <strain evidence="2 3">LMG 24775</strain>
    </source>
</reference>
<keyword evidence="1" id="KW-0614">Plasmid</keyword>
<dbReference type="KEGG" id="dla:I6G47_32345"/>
<dbReference type="EMBL" id="CP065749">
    <property type="protein sequence ID" value="QPS84845.1"/>
    <property type="molecule type" value="Genomic_DNA"/>
</dbReference>
<accession>A0A1H3N920</accession>
<evidence type="ECO:0000313" key="3">
    <source>
        <dbReference type="Proteomes" id="UP000183417"/>
    </source>
</evidence>
<name>A0A1H3N920_9BURK</name>
<evidence type="ECO:0000313" key="2">
    <source>
        <dbReference type="EMBL" id="SDY85160.1"/>
    </source>
</evidence>
<geneLocation type="plasmid" evidence="1 4">
    <name>unnamed</name>
</geneLocation>
<proteinExistence type="predicted"/>
<dbReference type="GeneID" id="94689068"/>
<sequence length="60" mass="6942">MMTFSMLLNILLEAEARRDDPSLPQEVRDRSAETVSLCNQRMEEEGLTREQLEMEARAEA</sequence>
<dbReference type="Proteomes" id="UP000595064">
    <property type="component" value="Plasmid unnamed"/>
</dbReference>